<dbReference type="PANTHER" id="PTHR19848">
    <property type="entry name" value="WD40 REPEAT PROTEIN"/>
    <property type="match status" value="1"/>
</dbReference>
<accession>A0A139XH80</accession>
<dbReference type="PROSITE" id="PS50082">
    <property type="entry name" value="WD_REPEATS_2"/>
    <property type="match status" value="2"/>
</dbReference>
<evidence type="ECO:0000256" key="2">
    <source>
        <dbReference type="ARBA" id="ARBA00022737"/>
    </source>
</evidence>
<keyword evidence="1 3" id="KW-0853">WD repeat</keyword>
<dbReference type="AlphaFoldDB" id="A0A139XH80"/>
<dbReference type="PANTHER" id="PTHR19848:SF8">
    <property type="entry name" value="F-BOX AND WD REPEAT DOMAIN CONTAINING 7"/>
    <property type="match status" value="1"/>
</dbReference>
<evidence type="ECO:0000313" key="4">
    <source>
        <dbReference type="EMBL" id="KYC44050.1"/>
    </source>
</evidence>
<evidence type="ECO:0000256" key="3">
    <source>
        <dbReference type="PROSITE-ProRule" id="PRU00221"/>
    </source>
</evidence>
<protein>
    <submittedName>
        <fullName evidence="4">Uncharacterized protein</fullName>
    </submittedName>
</protein>
<dbReference type="STRING" id="128403.WA1_02600"/>
<dbReference type="Proteomes" id="UP000076925">
    <property type="component" value="Unassembled WGS sequence"/>
</dbReference>
<sequence>MNREICAMTISSDSIQKLLPLLRDSSPVLAVNFSPDGQTLASVSNMEFQDGNIKLWDIRTGRLRQTLGSSLVSLRTSCVSFSPDGQTLATGHFDAVIRLWHFSSGKQLRTLRGQVEVLVSVIMVFLYCKRLKAELFSLVPRRSLGTR</sequence>
<dbReference type="Pfam" id="PF00400">
    <property type="entry name" value="WD40"/>
    <property type="match status" value="2"/>
</dbReference>
<evidence type="ECO:0000313" key="5">
    <source>
        <dbReference type="Proteomes" id="UP000076925"/>
    </source>
</evidence>
<reference evidence="4 5" key="1">
    <citation type="journal article" date="2013" name="Genome Biol. Evol.">
        <title>Genomes of Stigonematalean cyanobacteria (subsection V) and the evolution of oxygenic photosynthesis from prokaryotes to plastids.</title>
        <authorList>
            <person name="Dagan T."/>
            <person name="Roettger M."/>
            <person name="Stucken K."/>
            <person name="Landan G."/>
            <person name="Koch R."/>
            <person name="Major P."/>
            <person name="Gould S.B."/>
            <person name="Goremykin V.V."/>
            <person name="Rippka R."/>
            <person name="Tandeau de Marsac N."/>
            <person name="Gugger M."/>
            <person name="Lockhart P.J."/>
            <person name="Allen J.F."/>
            <person name="Brune I."/>
            <person name="Maus I."/>
            <person name="Puhler A."/>
            <person name="Martin W.F."/>
        </authorList>
    </citation>
    <scope>NUCLEOTIDE SEQUENCE [LARGE SCALE GENOMIC DNA]</scope>
    <source>
        <strain evidence="4 5">PCC 7110</strain>
    </source>
</reference>
<feature type="repeat" description="WD" evidence="3">
    <location>
        <begin position="50"/>
        <end position="66"/>
    </location>
</feature>
<comment type="caution">
    <text evidence="4">The sequence shown here is derived from an EMBL/GenBank/DDBJ whole genome shotgun (WGS) entry which is preliminary data.</text>
</comment>
<dbReference type="SUPFAM" id="SSF50998">
    <property type="entry name" value="Quinoprotein alcohol dehydrogenase-like"/>
    <property type="match status" value="1"/>
</dbReference>
<dbReference type="InterPro" id="IPR001680">
    <property type="entry name" value="WD40_rpt"/>
</dbReference>
<dbReference type="InterPro" id="IPR011047">
    <property type="entry name" value="Quinoprotein_ADH-like_sf"/>
</dbReference>
<dbReference type="SMART" id="SM00320">
    <property type="entry name" value="WD40"/>
    <property type="match status" value="2"/>
</dbReference>
<name>A0A139XH80_9CYAN</name>
<gene>
    <name evidence="4" type="ORF">WA1_02600</name>
</gene>
<feature type="repeat" description="WD" evidence="3">
    <location>
        <begin position="79"/>
        <end position="110"/>
    </location>
</feature>
<dbReference type="Gene3D" id="2.130.10.10">
    <property type="entry name" value="YVTN repeat-like/Quinoprotein amine dehydrogenase"/>
    <property type="match status" value="1"/>
</dbReference>
<proteinExistence type="predicted"/>
<evidence type="ECO:0000256" key="1">
    <source>
        <dbReference type="ARBA" id="ARBA00022574"/>
    </source>
</evidence>
<keyword evidence="5" id="KW-1185">Reference proteome</keyword>
<keyword evidence="2" id="KW-0677">Repeat</keyword>
<organism evidence="4 5">
    <name type="scientific">Scytonema hofmannii PCC 7110</name>
    <dbReference type="NCBI Taxonomy" id="128403"/>
    <lineage>
        <taxon>Bacteria</taxon>
        <taxon>Bacillati</taxon>
        <taxon>Cyanobacteriota</taxon>
        <taxon>Cyanophyceae</taxon>
        <taxon>Nostocales</taxon>
        <taxon>Scytonemataceae</taxon>
        <taxon>Scytonema</taxon>
    </lineage>
</organism>
<dbReference type="InterPro" id="IPR015943">
    <property type="entry name" value="WD40/YVTN_repeat-like_dom_sf"/>
</dbReference>
<dbReference type="EMBL" id="ANNX02000012">
    <property type="protein sequence ID" value="KYC44050.1"/>
    <property type="molecule type" value="Genomic_DNA"/>
</dbReference>